<gene>
    <name evidence="1" type="ORF">LCGC14_1209040</name>
</gene>
<evidence type="ECO:0000313" key="1">
    <source>
        <dbReference type="EMBL" id="KKM93376.1"/>
    </source>
</evidence>
<proteinExistence type="predicted"/>
<organism evidence="1">
    <name type="scientific">marine sediment metagenome</name>
    <dbReference type="NCBI Taxonomy" id="412755"/>
    <lineage>
        <taxon>unclassified sequences</taxon>
        <taxon>metagenomes</taxon>
        <taxon>ecological metagenomes</taxon>
    </lineage>
</organism>
<name>A0A0F9M218_9ZZZZ</name>
<sequence>MPTRELTNAKTVPFQGGVNTYVDPALLPFGAYSEAQNIRPLRPGFIKRPGQIKQHSTADSTNKVLNMYQFRKSEVDEKHFYAQMSDGDVLEATNDPPAVTSGVFGSEVYSGGANQIPASWTVINDILIHSNGVDQHISYGGNTSYVTKAVVWAETTALTDVPDKGHDYSVEVGVDDSTKLVILDSLGTNANNTLAVMTPVPAKSFTFDLQTLNANTVTLSSVKYRKNDNTFTAVSGLSDGTETGGDTTMGVDGTVSFTAPSDIMGTNMWGISGYWYFFYFSGAMDSEVEVNTIKYDSTWEPIVNLWDGVAIFPVEVWVEADAASKYSVYAAASVQLDALASGRKILLFCTDPVDGIYIDVGANPTTAATSLTAVKYFNGTAFADVGTENDYTSGMANSGWITFPRQATVQALQFETSRFYSFVYELTFSAELAATMNVEFQVRPYFDIDDLGKSQTSCAWKDRVSYSFNRYGQFAYISAAGLPLGLNGDDFGIVEAGDGRSNKIVAQRRFHNELMVWQEEKGVEGGCITLFEGLNPFTYGKLLLSSKIGAMNNKCVEIVDGVTVSTQSDEQIKTLAFSLSRYGLAVTDGSIVDLVSDDIHNHFDTTNTTDCIRRGYESEMWLKYDSIYKVLRLGLVTGTSATVPNTFPIYDLIDRVWYFDKIEQELSCIEEVEAGSGDVITVYVGGGVDDGTIYNLNSGLNDVSTAISSLVTLELDGTGEAVTLWDLIVRCKAQAAGSLKLTIKANSIAKVSDKLLSMVAEITNQTIRRHRMNLNVQDPHISITIKHDTVSETAHFFDLGVNTTQWTLR</sequence>
<accession>A0A0F9M218</accession>
<reference evidence="1" key="1">
    <citation type="journal article" date="2015" name="Nature">
        <title>Complex archaea that bridge the gap between prokaryotes and eukaryotes.</title>
        <authorList>
            <person name="Spang A."/>
            <person name="Saw J.H."/>
            <person name="Jorgensen S.L."/>
            <person name="Zaremba-Niedzwiedzka K."/>
            <person name="Martijn J."/>
            <person name="Lind A.E."/>
            <person name="van Eijk R."/>
            <person name="Schleper C."/>
            <person name="Guy L."/>
            <person name="Ettema T.J."/>
        </authorList>
    </citation>
    <scope>NUCLEOTIDE SEQUENCE</scope>
</reference>
<dbReference type="EMBL" id="LAZR01006272">
    <property type="protein sequence ID" value="KKM93376.1"/>
    <property type="molecule type" value="Genomic_DNA"/>
</dbReference>
<comment type="caution">
    <text evidence="1">The sequence shown here is derived from an EMBL/GenBank/DDBJ whole genome shotgun (WGS) entry which is preliminary data.</text>
</comment>
<dbReference type="AlphaFoldDB" id="A0A0F9M218"/>
<protein>
    <submittedName>
        <fullName evidence="1">Uncharacterized protein</fullName>
    </submittedName>
</protein>